<dbReference type="Gene3D" id="1.25.40.10">
    <property type="entry name" value="Tetratricopeptide repeat domain"/>
    <property type="match status" value="7"/>
</dbReference>
<dbReference type="SUPFAM" id="SSF48452">
    <property type="entry name" value="TPR-like"/>
    <property type="match status" value="1"/>
</dbReference>
<feature type="repeat" description="PPR" evidence="3">
    <location>
        <begin position="451"/>
        <end position="485"/>
    </location>
</feature>
<comment type="caution">
    <text evidence="4">The sequence shown here is derived from an EMBL/GenBank/DDBJ whole genome shotgun (WGS) entry which is preliminary data.</text>
</comment>
<name>A0AA38W5Q4_9ASTR</name>
<dbReference type="Pfam" id="PF13041">
    <property type="entry name" value="PPR_2"/>
    <property type="match status" value="6"/>
</dbReference>
<dbReference type="Proteomes" id="UP001172457">
    <property type="component" value="Chromosome 5"/>
</dbReference>
<evidence type="ECO:0000256" key="1">
    <source>
        <dbReference type="ARBA" id="ARBA00007626"/>
    </source>
</evidence>
<dbReference type="PANTHER" id="PTHR47934">
    <property type="entry name" value="PENTATRICOPEPTIDE REPEAT-CONTAINING PROTEIN PET309, MITOCHONDRIAL"/>
    <property type="match status" value="1"/>
</dbReference>
<dbReference type="Pfam" id="PF01535">
    <property type="entry name" value="PPR"/>
    <property type="match status" value="1"/>
</dbReference>
<organism evidence="4 5">
    <name type="scientific">Centaurea solstitialis</name>
    <name type="common">yellow star-thistle</name>
    <dbReference type="NCBI Taxonomy" id="347529"/>
    <lineage>
        <taxon>Eukaryota</taxon>
        <taxon>Viridiplantae</taxon>
        <taxon>Streptophyta</taxon>
        <taxon>Embryophyta</taxon>
        <taxon>Tracheophyta</taxon>
        <taxon>Spermatophyta</taxon>
        <taxon>Magnoliopsida</taxon>
        <taxon>eudicotyledons</taxon>
        <taxon>Gunneridae</taxon>
        <taxon>Pentapetalae</taxon>
        <taxon>asterids</taxon>
        <taxon>campanulids</taxon>
        <taxon>Asterales</taxon>
        <taxon>Asteraceae</taxon>
        <taxon>Carduoideae</taxon>
        <taxon>Cardueae</taxon>
        <taxon>Centaureinae</taxon>
        <taxon>Centaurea</taxon>
    </lineage>
</organism>
<gene>
    <name evidence="4" type="ORF">OSB04_022225</name>
</gene>
<proteinExistence type="inferred from homology"/>
<dbReference type="EMBL" id="JARYMX010000005">
    <property type="protein sequence ID" value="KAJ9549682.1"/>
    <property type="molecule type" value="Genomic_DNA"/>
</dbReference>
<evidence type="ECO:0008006" key="6">
    <source>
        <dbReference type="Google" id="ProtNLM"/>
    </source>
</evidence>
<evidence type="ECO:0000313" key="5">
    <source>
        <dbReference type="Proteomes" id="UP001172457"/>
    </source>
</evidence>
<feature type="repeat" description="PPR" evidence="3">
    <location>
        <begin position="672"/>
        <end position="706"/>
    </location>
</feature>
<feature type="repeat" description="PPR" evidence="3">
    <location>
        <begin position="521"/>
        <end position="555"/>
    </location>
</feature>
<evidence type="ECO:0000313" key="4">
    <source>
        <dbReference type="EMBL" id="KAJ9549682.1"/>
    </source>
</evidence>
<sequence length="1029" mass="116145">MFIFLRSLVIMGRTKTRYPNHNHRVSLLLSSSKSSINSPNNIFLYNCSSPSPSQSSSFTFLFCVTGFFCFFRYPFSSRASNCDEFGHGIDSETVCEIVRNERWDDYRIRRLIGSGLAPIWVSNILVQLKEEPLLALKLFKWAETTSPKFCHTSESYCILAHILFFHKLYNDSHGILRDLISSSGLVSPGFDVFDVMWATRNVCRFGWGVFDTLFNVLVELERFEEANDCFLKMKTCRVLPKARSCNSLLSRSTKMGKGEFSKKFFKEMVTAGIKPSVFTYNIMIDYLSKEGDVKGARTLFAEMKVLGITPDIVTYNSLIDGHGKLGQLAESICIYDDMKNAGCNPDVITYNALINCFCKFGKMPQAFEFLHYMKKSGLKPNVVTYSTFIDAFCKEGMMQEAIKFFMDMRRVGLFPNEFTYTSLVDANCKAGRIGEAVKLIKEMSEAGIAVNTVTCTALLDGLSKEGKMKEAEEFLGEMLKTGISPNVKSYTTLLHGYIKSKSVTRAMDVWEQMEAKNYKPDLLLYGTLILRLCNDKKLEDAKVVFEEMKKSGTDANFVIYTTIMDAYFKSGQPTEALNLLQEMNDVGMSPSVVTYSALIDGLCKLGHVQEALDHFRKMPGVGLEPNVVVYTALIDGLCKNDGLELGLKLFDEMLEKGVIPDITAYTVWLMPDSRAYTSLICGLCRCGRILEARIFFDEMITNGVHPDDVVYGCLLKKYYELAMGFIYLVMAYVYTERGALNLIDYSRGVWGEQGQRVWWALGYEEMRKTEMKMTLVLVVGRHLESSVSKLSCDGEEEERSSETQWELACGLEGGTDISNRLGNPEAHPQPQMNREMGARVPVQQYNLRSADPYIDGSCLHDLNNTVDGRVVVGRWEIIEPMVDRDAVTDESLENEDDSVLFFSCLITASGEGAFSPYKWLLYIMQECMHESYQNTLPLHSVGVEGGHSSLDTNGSSRDTYNILSADDVSPIETARARFLDFIVDNFIISHVVEVTDSETMLYLNPWKKSLAREKQETSNTKAIHTLNCR</sequence>
<dbReference type="GO" id="GO:0003729">
    <property type="term" value="F:mRNA binding"/>
    <property type="evidence" value="ECO:0007669"/>
    <property type="project" value="TreeGrafter"/>
</dbReference>
<feature type="repeat" description="PPR" evidence="3">
    <location>
        <begin position="591"/>
        <end position="625"/>
    </location>
</feature>
<feature type="repeat" description="PPR" evidence="3">
    <location>
        <begin position="626"/>
        <end position="660"/>
    </location>
</feature>
<feature type="repeat" description="PPR" evidence="3">
    <location>
        <begin position="556"/>
        <end position="590"/>
    </location>
</feature>
<dbReference type="GO" id="GO:0006396">
    <property type="term" value="P:RNA processing"/>
    <property type="evidence" value="ECO:0007669"/>
    <property type="project" value="TreeGrafter"/>
</dbReference>
<dbReference type="PROSITE" id="PS51375">
    <property type="entry name" value="PPR"/>
    <property type="match status" value="13"/>
</dbReference>
<dbReference type="InterPro" id="IPR002885">
    <property type="entry name" value="PPR_rpt"/>
</dbReference>
<evidence type="ECO:0000256" key="3">
    <source>
        <dbReference type="PROSITE-ProRule" id="PRU00708"/>
    </source>
</evidence>
<keyword evidence="2" id="KW-0677">Repeat</keyword>
<feature type="repeat" description="PPR" evidence="3">
    <location>
        <begin position="276"/>
        <end position="310"/>
    </location>
</feature>
<dbReference type="Pfam" id="PF12854">
    <property type="entry name" value="PPR_1"/>
    <property type="match status" value="2"/>
</dbReference>
<dbReference type="GO" id="GO:0007005">
    <property type="term" value="P:mitochondrion organization"/>
    <property type="evidence" value="ECO:0007669"/>
    <property type="project" value="TreeGrafter"/>
</dbReference>
<dbReference type="GO" id="GO:0005739">
    <property type="term" value="C:mitochondrion"/>
    <property type="evidence" value="ECO:0007669"/>
    <property type="project" value="TreeGrafter"/>
</dbReference>
<feature type="repeat" description="PPR" evidence="3">
    <location>
        <begin position="311"/>
        <end position="345"/>
    </location>
</feature>
<feature type="repeat" description="PPR" evidence="3">
    <location>
        <begin position="486"/>
        <end position="520"/>
    </location>
</feature>
<feature type="repeat" description="PPR" evidence="3">
    <location>
        <begin position="241"/>
        <end position="275"/>
    </location>
</feature>
<evidence type="ECO:0000256" key="2">
    <source>
        <dbReference type="ARBA" id="ARBA00022737"/>
    </source>
</evidence>
<dbReference type="PANTHER" id="PTHR47934:SF6">
    <property type="entry name" value="MITOCHONDRIAL GROUP I INTRON SPLICING FACTOR CCM1-RELATED"/>
    <property type="match status" value="1"/>
</dbReference>
<feature type="repeat" description="PPR" evidence="3">
    <location>
        <begin position="381"/>
        <end position="415"/>
    </location>
</feature>
<dbReference type="InterPro" id="IPR011990">
    <property type="entry name" value="TPR-like_helical_dom_sf"/>
</dbReference>
<feature type="repeat" description="PPR" evidence="3">
    <location>
        <begin position="346"/>
        <end position="380"/>
    </location>
</feature>
<accession>A0AA38W5Q4</accession>
<dbReference type="InterPro" id="IPR051114">
    <property type="entry name" value="Mito_RNA_Proc_CCM1"/>
</dbReference>
<comment type="similarity">
    <text evidence="1">Belongs to the PPR family. P subfamily.</text>
</comment>
<protein>
    <recommendedName>
        <fullName evidence="6">Pentatricopeptide repeat-containing protein</fullName>
    </recommendedName>
</protein>
<reference evidence="4" key="1">
    <citation type="submission" date="2023-03" db="EMBL/GenBank/DDBJ databases">
        <title>Chromosome-scale reference genome and RAD-based genetic map of yellow starthistle (Centaurea solstitialis) reveal putative structural variation and QTLs associated with invader traits.</title>
        <authorList>
            <person name="Reatini B."/>
            <person name="Cang F.A."/>
            <person name="Jiang Q."/>
            <person name="Mckibben M.T.W."/>
            <person name="Barker M.S."/>
            <person name="Rieseberg L.H."/>
            <person name="Dlugosch K.M."/>
        </authorList>
    </citation>
    <scope>NUCLEOTIDE SEQUENCE</scope>
    <source>
        <strain evidence="4">CAN-66</strain>
        <tissue evidence="4">Leaf</tissue>
    </source>
</reference>
<feature type="repeat" description="PPR" evidence="3">
    <location>
        <begin position="416"/>
        <end position="450"/>
    </location>
</feature>
<dbReference type="AlphaFoldDB" id="A0AA38W5Q4"/>
<keyword evidence="5" id="KW-1185">Reference proteome</keyword>
<dbReference type="NCBIfam" id="TIGR00756">
    <property type="entry name" value="PPR"/>
    <property type="match status" value="12"/>
</dbReference>